<keyword evidence="3" id="KW-1185">Reference proteome</keyword>
<feature type="transmembrane region" description="Helical" evidence="1">
    <location>
        <begin position="35"/>
        <end position="53"/>
    </location>
</feature>
<keyword evidence="1" id="KW-0472">Membrane</keyword>
<sequence length="96" mass="10810">MDGASVYGLDGFSGRFYQRCWDVVGSDVVFTVQDFFITGVIFSGLNSNFIVLFPKLKDSISIDQFWPIVLSDFLFKISSKILADRLARVTEMIISP</sequence>
<proteinExistence type="predicted"/>
<organism evidence="2 3">
    <name type="scientific">Dipteronia sinensis</name>
    <dbReference type="NCBI Taxonomy" id="43782"/>
    <lineage>
        <taxon>Eukaryota</taxon>
        <taxon>Viridiplantae</taxon>
        <taxon>Streptophyta</taxon>
        <taxon>Embryophyta</taxon>
        <taxon>Tracheophyta</taxon>
        <taxon>Spermatophyta</taxon>
        <taxon>Magnoliopsida</taxon>
        <taxon>eudicotyledons</taxon>
        <taxon>Gunneridae</taxon>
        <taxon>Pentapetalae</taxon>
        <taxon>rosids</taxon>
        <taxon>malvids</taxon>
        <taxon>Sapindales</taxon>
        <taxon>Sapindaceae</taxon>
        <taxon>Hippocastanoideae</taxon>
        <taxon>Acereae</taxon>
        <taxon>Dipteronia</taxon>
    </lineage>
</organism>
<keyword evidence="1" id="KW-0812">Transmembrane</keyword>
<protein>
    <submittedName>
        <fullName evidence="2">Uncharacterized protein</fullName>
    </submittedName>
</protein>
<dbReference type="AlphaFoldDB" id="A0AAE0ARF0"/>
<name>A0AAE0ARF0_9ROSI</name>
<evidence type="ECO:0000256" key="1">
    <source>
        <dbReference type="SAM" id="Phobius"/>
    </source>
</evidence>
<comment type="caution">
    <text evidence="2">The sequence shown here is derived from an EMBL/GenBank/DDBJ whole genome shotgun (WGS) entry which is preliminary data.</text>
</comment>
<evidence type="ECO:0000313" key="3">
    <source>
        <dbReference type="Proteomes" id="UP001281410"/>
    </source>
</evidence>
<dbReference type="Proteomes" id="UP001281410">
    <property type="component" value="Unassembled WGS sequence"/>
</dbReference>
<reference evidence="2" key="1">
    <citation type="journal article" date="2023" name="Plant J.">
        <title>Genome sequences and population genomics provide insights into the demographic history, inbreeding, and mutation load of two 'living fossil' tree species of Dipteronia.</title>
        <authorList>
            <person name="Feng Y."/>
            <person name="Comes H.P."/>
            <person name="Chen J."/>
            <person name="Zhu S."/>
            <person name="Lu R."/>
            <person name="Zhang X."/>
            <person name="Li P."/>
            <person name="Qiu J."/>
            <person name="Olsen K.M."/>
            <person name="Qiu Y."/>
        </authorList>
    </citation>
    <scope>NUCLEOTIDE SEQUENCE</scope>
    <source>
        <strain evidence="2">NBL</strain>
    </source>
</reference>
<evidence type="ECO:0000313" key="2">
    <source>
        <dbReference type="EMBL" id="KAK3222500.1"/>
    </source>
</evidence>
<dbReference type="EMBL" id="JANJYJ010000003">
    <property type="protein sequence ID" value="KAK3222500.1"/>
    <property type="molecule type" value="Genomic_DNA"/>
</dbReference>
<keyword evidence="1" id="KW-1133">Transmembrane helix</keyword>
<gene>
    <name evidence="2" type="ORF">Dsin_009525</name>
</gene>
<accession>A0AAE0ARF0</accession>